<protein>
    <submittedName>
        <fullName evidence="3">Uncharacterized protein</fullName>
    </submittedName>
</protein>
<evidence type="ECO:0000313" key="4">
    <source>
        <dbReference type="Proteomes" id="UP000278222"/>
    </source>
</evidence>
<feature type="region of interest" description="Disordered" evidence="1">
    <location>
        <begin position="44"/>
        <end position="65"/>
    </location>
</feature>
<name>A0A3N1M2D3_9PROT</name>
<evidence type="ECO:0000313" key="3">
    <source>
        <dbReference type="EMBL" id="ROP99881.1"/>
    </source>
</evidence>
<comment type="caution">
    <text evidence="3">The sequence shown here is derived from an EMBL/GenBank/DDBJ whole genome shotgun (WGS) entry which is preliminary data.</text>
</comment>
<keyword evidence="2" id="KW-0812">Transmembrane</keyword>
<dbReference type="AlphaFoldDB" id="A0A3N1M2D3"/>
<dbReference type="RefSeq" id="WP_123689224.1">
    <property type="nucleotide sequence ID" value="NZ_AP019700.1"/>
</dbReference>
<reference evidence="3 4" key="1">
    <citation type="submission" date="2018-11" db="EMBL/GenBank/DDBJ databases">
        <title>Genomic Encyclopedia of Type Strains, Phase IV (KMG-IV): sequencing the most valuable type-strain genomes for metagenomic binning, comparative biology and taxonomic classification.</title>
        <authorList>
            <person name="Goeker M."/>
        </authorList>
    </citation>
    <scope>NUCLEOTIDE SEQUENCE [LARGE SCALE GENOMIC DNA]</scope>
    <source>
        <strain evidence="3 4">DSM 5900</strain>
    </source>
</reference>
<keyword evidence="4" id="KW-1185">Reference proteome</keyword>
<sequence>MPSALEIILVVLVVAVFFAMPRLSGRMRDIGRAAGGFGRTARATAGAMGEDLPRLPAPPRPPAVG</sequence>
<feature type="transmembrane region" description="Helical" evidence="2">
    <location>
        <begin position="6"/>
        <end position="23"/>
    </location>
</feature>
<keyword evidence="2" id="KW-1133">Transmembrane helix</keyword>
<dbReference type="EMBL" id="RJKX01000013">
    <property type="protein sequence ID" value="ROP99881.1"/>
    <property type="molecule type" value="Genomic_DNA"/>
</dbReference>
<dbReference type="Proteomes" id="UP000278222">
    <property type="component" value="Unassembled WGS sequence"/>
</dbReference>
<keyword evidence="2" id="KW-0472">Membrane</keyword>
<accession>A0A3N1M2D3</accession>
<evidence type="ECO:0000256" key="1">
    <source>
        <dbReference type="SAM" id="MobiDB-lite"/>
    </source>
</evidence>
<gene>
    <name evidence="3" type="ORF">EDC65_1672</name>
</gene>
<proteinExistence type="predicted"/>
<evidence type="ECO:0000256" key="2">
    <source>
        <dbReference type="SAM" id="Phobius"/>
    </source>
</evidence>
<feature type="compositionally biased region" description="Pro residues" evidence="1">
    <location>
        <begin position="55"/>
        <end position="65"/>
    </location>
</feature>
<organism evidence="3 4">
    <name type="scientific">Stella humosa</name>
    <dbReference type="NCBI Taxonomy" id="94"/>
    <lineage>
        <taxon>Bacteria</taxon>
        <taxon>Pseudomonadati</taxon>
        <taxon>Pseudomonadota</taxon>
        <taxon>Alphaproteobacteria</taxon>
        <taxon>Rhodospirillales</taxon>
        <taxon>Stellaceae</taxon>
        <taxon>Stella</taxon>
    </lineage>
</organism>